<keyword evidence="1" id="KW-0472">Membrane</keyword>
<keyword evidence="3" id="KW-1185">Reference proteome</keyword>
<dbReference type="Proteomes" id="UP001523234">
    <property type="component" value="Unassembled WGS sequence"/>
</dbReference>
<evidence type="ECO:0000313" key="2">
    <source>
        <dbReference type="EMBL" id="MCO0832486.1"/>
    </source>
</evidence>
<evidence type="ECO:0008006" key="4">
    <source>
        <dbReference type="Google" id="ProtNLM"/>
    </source>
</evidence>
<reference evidence="2 3" key="1">
    <citation type="submission" date="2022-06" db="EMBL/GenBank/DDBJ databases">
        <title>Fructobacillus taiwanensis sp. nov., isolated from the honeybee.</title>
        <authorList>
            <person name="Chen Y.-S."/>
            <person name="Wang L.-T."/>
            <person name="Lee Y.-S."/>
            <person name="Chang Y.-C."/>
            <person name="Wu H.-C."/>
            <person name="Liao C.-Y."/>
            <person name="Chen W.-H."/>
            <person name="Deng J.-N."/>
            <person name="Wang Y.-H."/>
        </authorList>
    </citation>
    <scope>NUCLEOTIDE SEQUENCE [LARGE SCALE GENOMIC DNA]</scope>
    <source>
        <strain evidence="2 3">W13</strain>
    </source>
</reference>
<comment type="caution">
    <text evidence="2">The sequence shown here is derived from an EMBL/GenBank/DDBJ whole genome shotgun (WGS) entry which is preliminary data.</text>
</comment>
<feature type="transmembrane region" description="Helical" evidence="1">
    <location>
        <begin position="76"/>
        <end position="97"/>
    </location>
</feature>
<proteinExistence type="predicted"/>
<name>A0ABT0ZR71_9LACO</name>
<evidence type="ECO:0000256" key="1">
    <source>
        <dbReference type="SAM" id="Phobius"/>
    </source>
</evidence>
<organism evidence="2 3">
    <name type="scientific">Fructobacillus apis</name>
    <dbReference type="NCBI Taxonomy" id="2935017"/>
    <lineage>
        <taxon>Bacteria</taxon>
        <taxon>Bacillati</taxon>
        <taxon>Bacillota</taxon>
        <taxon>Bacilli</taxon>
        <taxon>Lactobacillales</taxon>
        <taxon>Lactobacillaceae</taxon>
        <taxon>Fructobacillus</taxon>
    </lineage>
</organism>
<feature type="transmembrane region" description="Helical" evidence="1">
    <location>
        <begin position="43"/>
        <end position="61"/>
    </location>
</feature>
<keyword evidence="1" id="KW-1133">Transmembrane helix</keyword>
<accession>A0ABT0ZR71</accession>
<dbReference type="EMBL" id="JAMWYK010000006">
    <property type="protein sequence ID" value="MCO0832486.1"/>
    <property type="molecule type" value="Genomic_DNA"/>
</dbReference>
<sequence length="191" mass="22821">MSTSPIRLVPLKIAGHKQEVYYDIDSHSYFQAKEKKKLQGFDLALFVTFIISAIWATPYWILRFLPLPKMHITSPLMWWLGLFVSAILPFFFWVMAFREQRRRPINFFELARLNPNDQERRHLKAKWAFERAWIIFVLVLLPPTTVLFFFLYLVKANFLDALLLTLHGTLFLRRLQPDVFKRLKLSPRHLS</sequence>
<keyword evidence="1" id="KW-0812">Transmembrane</keyword>
<protein>
    <recommendedName>
        <fullName evidence="4">Integral membrane protein</fullName>
    </recommendedName>
</protein>
<dbReference type="RefSeq" id="WP_252443704.1">
    <property type="nucleotide sequence ID" value="NZ_JAMWYK010000006.1"/>
</dbReference>
<gene>
    <name evidence="2" type="ORF">NFX39_05255</name>
</gene>
<feature type="transmembrane region" description="Helical" evidence="1">
    <location>
        <begin position="132"/>
        <end position="152"/>
    </location>
</feature>
<evidence type="ECO:0000313" key="3">
    <source>
        <dbReference type="Proteomes" id="UP001523234"/>
    </source>
</evidence>